<dbReference type="PANTHER" id="PTHR43104:SF4">
    <property type="entry name" value="L-2-HYDROXYGLUTARATE DEHYDROGENASE, MITOCHONDRIAL"/>
    <property type="match status" value="1"/>
</dbReference>
<evidence type="ECO:0000256" key="1">
    <source>
        <dbReference type="ARBA" id="ARBA00001974"/>
    </source>
</evidence>
<accession>A0A9W8CL01</accession>
<gene>
    <name evidence="10" type="ORF">LPJ64_000335</name>
</gene>
<reference evidence="10" key="1">
    <citation type="submission" date="2022-07" db="EMBL/GenBank/DDBJ databases">
        <title>Phylogenomic reconstructions and comparative analyses of Kickxellomycotina fungi.</title>
        <authorList>
            <person name="Reynolds N.K."/>
            <person name="Stajich J.E."/>
            <person name="Barry K."/>
            <person name="Grigoriev I.V."/>
            <person name="Crous P."/>
            <person name="Smith M.E."/>
        </authorList>
    </citation>
    <scope>NUCLEOTIDE SEQUENCE</scope>
    <source>
        <strain evidence="10">NBRC 105413</strain>
    </source>
</reference>
<evidence type="ECO:0000256" key="4">
    <source>
        <dbReference type="ARBA" id="ARBA00023002"/>
    </source>
</evidence>
<keyword evidence="2" id="KW-0285">Flavoprotein</keyword>
<protein>
    <recommendedName>
        <fullName evidence="8">L-2-hydroxyglutarate dehydrogenase, mitochondrial</fullName>
        <ecNumber evidence="7">1.1.99.2</ecNumber>
    </recommendedName>
</protein>
<evidence type="ECO:0000256" key="2">
    <source>
        <dbReference type="ARBA" id="ARBA00022630"/>
    </source>
</evidence>
<evidence type="ECO:0000256" key="5">
    <source>
        <dbReference type="ARBA" id="ARBA00036066"/>
    </source>
</evidence>
<evidence type="ECO:0000313" key="11">
    <source>
        <dbReference type="Proteomes" id="UP001145021"/>
    </source>
</evidence>
<keyword evidence="3" id="KW-0274">FAD</keyword>
<comment type="cofactor">
    <cofactor evidence="1">
        <name>FAD</name>
        <dbReference type="ChEBI" id="CHEBI:57692"/>
    </cofactor>
</comment>
<organism evidence="10 11">
    <name type="scientific">Coemansia asiatica</name>
    <dbReference type="NCBI Taxonomy" id="1052880"/>
    <lineage>
        <taxon>Eukaryota</taxon>
        <taxon>Fungi</taxon>
        <taxon>Fungi incertae sedis</taxon>
        <taxon>Zoopagomycota</taxon>
        <taxon>Kickxellomycotina</taxon>
        <taxon>Kickxellomycetes</taxon>
        <taxon>Kickxellales</taxon>
        <taxon>Kickxellaceae</taxon>
        <taxon>Coemansia</taxon>
    </lineage>
</organism>
<evidence type="ECO:0000256" key="7">
    <source>
        <dbReference type="ARBA" id="ARBA00038878"/>
    </source>
</evidence>
<evidence type="ECO:0000256" key="8">
    <source>
        <dbReference type="ARBA" id="ARBA00041137"/>
    </source>
</evidence>
<name>A0A9W8CL01_9FUNG</name>
<feature type="domain" description="FAD dependent oxidoreductase" evidence="9">
    <location>
        <begin position="65"/>
        <end position="445"/>
    </location>
</feature>
<evidence type="ECO:0000256" key="6">
    <source>
        <dbReference type="ARBA" id="ARBA00037941"/>
    </source>
</evidence>
<comment type="catalytic activity">
    <reaction evidence="5">
        <text>(S)-2-hydroxyglutarate + A = 2-oxoglutarate + AH2</text>
        <dbReference type="Rhea" id="RHEA:21252"/>
        <dbReference type="ChEBI" id="CHEBI:13193"/>
        <dbReference type="ChEBI" id="CHEBI:16782"/>
        <dbReference type="ChEBI" id="CHEBI:16810"/>
        <dbReference type="ChEBI" id="CHEBI:17499"/>
        <dbReference type="EC" id="1.1.99.2"/>
    </reaction>
</comment>
<dbReference type="Gene3D" id="3.30.9.10">
    <property type="entry name" value="D-Amino Acid Oxidase, subunit A, domain 2"/>
    <property type="match status" value="1"/>
</dbReference>
<dbReference type="SUPFAM" id="SSF51905">
    <property type="entry name" value="FAD/NAD(P)-binding domain"/>
    <property type="match status" value="1"/>
</dbReference>
<dbReference type="Gene3D" id="3.50.50.60">
    <property type="entry name" value="FAD/NAD(P)-binding domain"/>
    <property type="match status" value="1"/>
</dbReference>
<dbReference type="EMBL" id="JANBOH010000006">
    <property type="protein sequence ID" value="KAJ1648386.1"/>
    <property type="molecule type" value="Genomic_DNA"/>
</dbReference>
<evidence type="ECO:0000259" key="9">
    <source>
        <dbReference type="Pfam" id="PF01266"/>
    </source>
</evidence>
<dbReference type="AlphaFoldDB" id="A0A9W8CL01"/>
<proteinExistence type="inferred from homology"/>
<comment type="caution">
    <text evidence="10">The sequence shown here is derived from an EMBL/GenBank/DDBJ whole genome shotgun (WGS) entry which is preliminary data.</text>
</comment>
<dbReference type="InterPro" id="IPR006076">
    <property type="entry name" value="FAD-dep_OxRdtase"/>
</dbReference>
<sequence length="448" mass="49827">MSRGSLSSPLISALSRQPAWRCCCLRSRLGNKVFFQRYSSQHHYYSTEIAERLAKCRQEDMTFVDHLVVGAGVVGLAVARELSQKRNSNSSSTLLIDKNQHFGMETSSRNSEVIHGGIYYPKHSIRTRLCIYGKALIYEYCAKNDIPYKRIGKLVVAQNEEQAEYLYRLDRHCAEIDVPAEVVSQKRVLEMEPSVSAYLALHSPTTGIIDTHAFMTSLLKDLTDNGADFAASTEAVAIQFDDPGYRVLVSTGDAETPYMCINAATVVNAAGLWADRVANMLATQSKHDWRTKYKLHFAKGRYYMYAGGPKIKVQRLIYPVPDKHITSLGTHLTIDMGGAIRFGPDLEWIQSNEDYGFDRIVDGQRSAPSMDAVAKEISKYLPRILPTDLEPGYAGIRPKLQPPGGAFRDFVVQEETDAGLPGFVNLMGIESPGLTSSLAIARMVEKLV</sequence>
<dbReference type="Proteomes" id="UP001145021">
    <property type="component" value="Unassembled WGS sequence"/>
</dbReference>
<dbReference type="PANTHER" id="PTHR43104">
    <property type="entry name" value="L-2-HYDROXYGLUTARATE DEHYDROGENASE, MITOCHONDRIAL"/>
    <property type="match status" value="1"/>
</dbReference>
<dbReference type="InterPro" id="IPR036188">
    <property type="entry name" value="FAD/NAD-bd_sf"/>
</dbReference>
<keyword evidence="11" id="KW-1185">Reference proteome</keyword>
<dbReference type="Pfam" id="PF01266">
    <property type="entry name" value="DAO"/>
    <property type="match status" value="1"/>
</dbReference>
<comment type="similarity">
    <text evidence="6">Belongs to the L2HGDH family.</text>
</comment>
<dbReference type="GO" id="GO:0047545">
    <property type="term" value="F:(S)-2-hydroxyglutarate dehydrogenase activity"/>
    <property type="evidence" value="ECO:0007669"/>
    <property type="project" value="UniProtKB-EC"/>
</dbReference>
<evidence type="ECO:0000313" key="10">
    <source>
        <dbReference type="EMBL" id="KAJ1648386.1"/>
    </source>
</evidence>
<keyword evidence="4" id="KW-0560">Oxidoreductase</keyword>
<dbReference type="EC" id="1.1.99.2" evidence="7"/>
<evidence type="ECO:0000256" key="3">
    <source>
        <dbReference type="ARBA" id="ARBA00022827"/>
    </source>
</evidence>